<evidence type="ECO:0000256" key="3">
    <source>
        <dbReference type="ARBA" id="ARBA00022989"/>
    </source>
</evidence>
<evidence type="ECO:0000313" key="6">
    <source>
        <dbReference type="EMBL" id="GAA2565797.1"/>
    </source>
</evidence>
<dbReference type="Proteomes" id="UP001500274">
    <property type="component" value="Unassembled WGS sequence"/>
</dbReference>
<dbReference type="Pfam" id="PF02361">
    <property type="entry name" value="CbiQ"/>
    <property type="match status" value="1"/>
</dbReference>
<protein>
    <submittedName>
        <fullName evidence="6">Energy-coupling factor transporter transmembrane protein EcfT</fullName>
    </submittedName>
</protein>
<keyword evidence="3 5" id="KW-1133">Transmembrane helix</keyword>
<sequence length="198" mass="21123">MLSLYRPGAGPWHRMPAGRKTLLLLVLVLAVSLLPATWLSCAVAAGLGLLCYAVPGTGWRQLARQVWALRLLIVMSFVGQVIFLGPEAATIGTVRIVAAVVLAALLALTTPVTALLAVFERALTPLRLIGRDPSRAALLLVVAFGAVPTLIRLARQVREAQRARGAGRGIRFFVVPFLIVALKHADELGEALTARGVR</sequence>
<evidence type="ECO:0000256" key="4">
    <source>
        <dbReference type="ARBA" id="ARBA00023136"/>
    </source>
</evidence>
<reference evidence="6 7" key="1">
    <citation type="journal article" date="2019" name="Int. J. Syst. Evol. Microbiol.">
        <title>The Global Catalogue of Microorganisms (GCM) 10K type strain sequencing project: providing services to taxonomists for standard genome sequencing and annotation.</title>
        <authorList>
            <consortium name="The Broad Institute Genomics Platform"/>
            <consortium name="The Broad Institute Genome Sequencing Center for Infectious Disease"/>
            <person name="Wu L."/>
            <person name="Ma J."/>
        </authorList>
    </citation>
    <scope>NUCLEOTIDE SEQUENCE [LARGE SCALE GENOMIC DNA]</scope>
    <source>
        <strain evidence="6 7">JCM 16365</strain>
    </source>
</reference>
<feature type="transmembrane region" description="Helical" evidence="5">
    <location>
        <begin position="66"/>
        <end position="84"/>
    </location>
</feature>
<evidence type="ECO:0000313" key="7">
    <source>
        <dbReference type="Proteomes" id="UP001500274"/>
    </source>
</evidence>
<gene>
    <name evidence="6" type="ORF">GCM10009862_00350</name>
</gene>
<accession>A0ABN3P4W0</accession>
<comment type="caution">
    <text evidence="6">The sequence shown here is derived from an EMBL/GenBank/DDBJ whole genome shotgun (WGS) entry which is preliminary data.</text>
</comment>
<name>A0ABN3P4W0_9MICO</name>
<evidence type="ECO:0000256" key="1">
    <source>
        <dbReference type="ARBA" id="ARBA00004141"/>
    </source>
</evidence>
<evidence type="ECO:0000256" key="5">
    <source>
        <dbReference type="SAM" id="Phobius"/>
    </source>
</evidence>
<dbReference type="CDD" id="cd16914">
    <property type="entry name" value="EcfT"/>
    <property type="match status" value="1"/>
</dbReference>
<keyword evidence="4 5" id="KW-0472">Membrane</keyword>
<keyword evidence="2 5" id="KW-0812">Transmembrane</keyword>
<feature type="transmembrane region" description="Helical" evidence="5">
    <location>
        <begin position="136"/>
        <end position="154"/>
    </location>
</feature>
<evidence type="ECO:0000256" key="2">
    <source>
        <dbReference type="ARBA" id="ARBA00022692"/>
    </source>
</evidence>
<organism evidence="6 7">
    <name type="scientific">Microbacterium binotii</name>
    <dbReference type="NCBI Taxonomy" id="462710"/>
    <lineage>
        <taxon>Bacteria</taxon>
        <taxon>Bacillati</taxon>
        <taxon>Actinomycetota</taxon>
        <taxon>Actinomycetes</taxon>
        <taxon>Micrococcales</taxon>
        <taxon>Microbacteriaceae</taxon>
        <taxon>Microbacterium</taxon>
    </lineage>
</organism>
<dbReference type="RefSeq" id="WP_344225729.1">
    <property type="nucleotide sequence ID" value="NZ_BAAARI010000001.1"/>
</dbReference>
<proteinExistence type="predicted"/>
<feature type="transmembrane region" description="Helical" evidence="5">
    <location>
        <begin position="96"/>
        <end position="116"/>
    </location>
</feature>
<dbReference type="EMBL" id="BAAARI010000001">
    <property type="protein sequence ID" value="GAA2565797.1"/>
    <property type="molecule type" value="Genomic_DNA"/>
</dbReference>
<dbReference type="InterPro" id="IPR003339">
    <property type="entry name" value="ABC/ECF_trnsptr_transmembrane"/>
</dbReference>
<comment type="subcellular location">
    <subcellularLocation>
        <location evidence="1">Membrane</location>
        <topology evidence="1">Multi-pass membrane protein</topology>
    </subcellularLocation>
</comment>
<keyword evidence="7" id="KW-1185">Reference proteome</keyword>